<reference evidence="1 2" key="1">
    <citation type="submission" date="2019-06" db="EMBL/GenBank/DDBJ databases">
        <title>Draft genomes of female and male turbot (Scophthalmus maximus).</title>
        <authorList>
            <person name="Xu H."/>
            <person name="Xu X.-W."/>
            <person name="Shao C."/>
            <person name="Chen S."/>
        </authorList>
    </citation>
    <scope>NUCLEOTIDE SEQUENCE [LARGE SCALE GENOMIC DNA]</scope>
    <source>
        <strain evidence="1">Ysfricsl-2016a</strain>
        <tissue evidence="1">Blood</tissue>
    </source>
</reference>
<accession>A0A6A4SV92</accession>
<dbReference type="Proteomes" id="UP000438429">
    <property type="component" value="Unassembled WGS sequence"/>
</dbReference>
<evidence type="ECO:0000313" key="1">
    <source>
        <dbReference type="EMBL" id="KAF0034971.1"/>
    </source>
</evidence>
<organism evidence="1 2">
    <name type="scientific">Scophthalmus maximus</name>
    <name type="common">Turbot</name>
    <name type="synonym">Psetta maxima</name>
    <dbReference type="NCBI Taxonomy" id="52904"/>
    <lineage>
        <taxon>Eukaryota</taxon>
        <taxon>Metazoa</taxon>
        <taxon>Chordata</taxon>
        <taxon>Craniata</taxon>
        <taxon>Vertebrata</taxon>
        <taxon>Euteleostomi</taxon>
        <taxon>Actinopterygii</taxon>
        <taxon>Neopterygii</taxon>
        <taxon>Teleostei</taxon>
        <taxon>Neoteleostei</taxon>
        <taxon>Acanthomorphata</taxon>
        <taxon>Carangaria</taxon>
        <taxon>Pleuronectiformes</taxon>
        <taxon>Pleuronectoidei</taxon>
        <taxon>Scophthalmidae</taxon>
        <taxon>Scophthalmus</taxon>
    </lineage>
</organism>
<sequence length="76" mass="8669">MRRVAGKPLDRLTLFVVVAQVVHDDTQKEDDPWLTLMTHQALWRGSLFCNLCPTVDELPSSVSVQYVSRRISLTDL</sequence>
<proteinExistence type="predicted"/>
<comment type="caution">
    <text evidence="1">The sequence shown here is derived from an EMBL/GenBank/DDBJ whole genome shotgun (WGS) entry which is preliminary data.</text>
</comment>
<dbReference type="EMBL" id="VEVO01000011">
    <property type="protein sequence ID" value="KAF0034971.1"/>
    <property type="molecule type" value="Genomic_DNA"/>
</dbReference>
<dbReference type="AlphaFoldDB" id="A0A6A4SV92"/>
<name>A0A6A4SV92_SCOMX</name>
<protein>
    <submittedName>
        <fullName evidence="1">Uncharacterized protein</fullName>
    </submittedName>
</protein>
<gene>
    <name evidence="1" type="ORF">F2P81_012729</name>
</gene>
<evidence type="ECO:0000313" key="2">
    <source>
        <dbReference type="Proteomes" id="UP000438429"/>
    </source>
</evidence>